<dbReference type="EMBL" id="BMGG01000007">
    <property type="protein sequence ID" value="GGC76892.1"/>
    <property type="molecule type" value="Genomic_DNA"/>
</dbReference>
<reference evidence="2" key="1">
    <citation type="journal article" date="2014" name="Int. J. Syst. Evol. Microbiol.">
        <title>Complete genome sequence of Corynebacterium casei LMG S-19264T (=DSM 44701T), isolated from a smear-ripened cheese.</title>
        <authorList>
            <consortium name="US DOE Joint Genome Institute (JGI-PGF)"/>
            <person name="Walter F."/>
            <person name="Albersmeier A."/>
            <person name="Kalinowski J."/>
            <person name="Ruckert C."/>
        </authorList>
    </citation>
    <scope>NUCLEOTIDE SEQUENCE</scope>
    <source>
        <strain evidence="2">CGMCC 1.12919</strain>
    </source>
</reference>
<keyword evidence="3" id="KW-1185">Reference proteome</keyword>
<reference evidence="2" key="2">
    <citation type="submission" date="2020-09" db="EMBL/GenBank/DDBJ databases">
        <authorList>
            <person name="Sun Q."/>
            <person name="Zhou Y."/>
        </authorList>
    </citation>
    <scope>NUCLEOTIDE SEQUENCE</scope>
    <source>
        <strain evidence="2">CGMCC 1.12919</strain>
    </source>
</reference>
<evidence type="ECO:0000313" key="3">
    <source>
        <dbReference type="Proteomes" id="UP000637002"/>
    </source>
</evidence>
<dbReference type="RefSeq" id="WP_280516312.1">
    <property type="nucleotide sequence ID" value="NZ_BMGG01000007.1"/>
</dbReference>
<name>A0A916XKA3_9HYPH</name>
<organism evidence="2 3">
    <name type="scientific">Chelatococcus reniformis</name>
    <dbReference type="NCBI Taxonomy" id="1494448"/>
    <lineage>
        <taxon>Bacteria</taxon>
        <taxon>Pseudomonadati</taxon>
        <taxon>Pseudomonadota</taxon>
        <taxon>Alphaproteobacteria</taxon>
        <taxon>Hyphomicrobiales</taxon>
        <taxon>Chelatococcaceae</taxon>
        <taxon>Chelatococcus</taxon>
    </lineage>
</organism>
<dbReference type="AlphaFoldDB" id="A0A916XKA3"/>
<proteinExistence type="predicted"/>
<keyword evidence="1" id="KW-0812">Transmembrane</keyword>
<sequence length="43" mass="4822">MKVFDDYERPGRSWMAVTGKLMFALIAMAVLLAIVGVCVYELL</sequence>
<protein>
    <submittedName>
        <fullName evidence="2">Uncharacterized protein</fullName>
    </submittedName>
</protein>
<keyword evidence="1" id="KW-1133">Transmembrane helix</keyword>
<comment type="caution">
    <text evidence="2">The sequence shown here is derived from an EMBL/GenBank/DDBJ whole genome shotgun (WGS) entry which is preliminary data.</text>
</comment>
<evidence type="ECO:0000256" key="1">
    <source>
        <dbReference type="SAM" id="Phobius"/>
    </source>
</evidence>
<evidence type="ECO:0000313" key="2">
    <source>
        <dbReference type="EMBL" id="GGC76892.1"/>
    </source>
</evidence>
<feature type="transmembrane region" description="Helical" evidence="1">
    <location>
        <begin position="21"/>
        <end position="42"/>
    </location>
</feature>
<dbReference type="Proteomes" id="UP000637002">
    <property type="component" value="Unassembled WGS sequence"/>
</dbReference>
<keyword evidence="1" id="KW-0472">Membrane</keyword>
<accession>A0A916XKA3</accession>
<gene>
    <name evidence="2" type="ORF">GCM10010994_39020</name>
</gene>